<dbReference type="GO" id="GO:0005615">
    <property type="term" value="C:extracellular space"/>
    <property type="evidence" value="ECO:0007669"/>
    <property type="project" value="TreeGrafter"/>
</dbReference>
<gene>
    <name evidence="11" type="ORF">BCL90_2016</name>
    <name evidence="12" type="ORF">E3V97_06995</name>
</gene>
<reference evidence="12 14" key="2">
    <citation type="submission" date="2019-03" db="EMBL/GenBank/DDBJ databases">
        <authorList>
            <person name="He R.-H."/>
        </authorList>
    </citation>
    <scope>NUCLEOTIDE SEQUENCE [LARGE SCALE GENOMIC DNA]</scope>
    <source>
        <strain evidence="12 14">DSM 19624</strain>
    </source>
</reference>
<evidence type="ECO:0000259" key="10">
    <source>
        <dbReference type="SMART" id="SM00235"/>
    </source>
</evidence>
<dbReference type="Gene3D" id="3.40.390.10">
    <property type="entry name" value="Collagenase (Catalytic Domain)"/>
    <property type="match status" value="1"/>
</dbReference>
<feature type="chain" id="PRO_5044605668" evidence="9">
    <location>
        <begin position="23"/>
        <end position="398"/>
    </location>
</feature>
<dbReference type="PANTHER" id="PTHR10201">
    <property type="entry name" value="MATRIX METALLOPROTEINASE"/>
    <property type="match status" value="1"/>
</dbReference>
<dbReference type="InterPro" id="IPR021190">
    <property type="entry name" value="Pept_M10A"/>
</dbReference>
<dbReference type="SMART" id="SM00235">
    <property type="entry name" value="ZnMc"/>
    <property type="match status" value="1"/>
</dbReference>
<name>A0A497Y261_9SPHI</name>
<evidence type="ECO:0000256" key="3">
    <source>
        <dbReference type="ARBA" id="ARBA00022670"/>
    </source>
</evidence>
<dbReference type="RefSeq" id="WP_121283790.1">
    <property type="nucleotide sequence ID" value="NZ_RCCK01000011.1"/>
</dbReference>
<dbReference type="GO" id="GO:0006508">
    <property type="term" value="P:proteolysis"/>
    <property type="evidence" value="ECO:0007669"/>
    <property type="project" value="UniProtKB-KW"/>
</dbReference>
<dbReference type="EMBL" id="RCCK01000011">
    <property type="protein sequence ID" value="RLJ76961.1"/>
    <property type="molecule type" value="Genomic_DNA"/>
</dbReference>
<accession>A0A497Y261</accession>
<keyword evidence="6" id="KW-0378">Hydrolase</keyword>
<dbReference type="EMBL" id="SOPX01000001">
    <property type="protein sequence ID" value="TFB33787.1"/>
    <property type="molecule type" value="Genomic_DNA"/>
</dbReference>
<evidence type="ECO:0000313" key="14">
    <source>
        <dbReference type="Proteomes" id="UP000297429"/>
    </source>
</evidence>
<evidence type="ECO:0000256" key="7">
    <source>
        <dbReference type="ARBA" id="ARBA00022833"/>
    </source>
</evidence>
<evidence type="ECO:0000313" key="12">
    <source>
        <dbReference type="EMBL" id="TFB33787.1"/>
    </source>
</evidence>
<evidence type="ECO:0000313" key="13">
    <source>
        <dbReference type="Proteomes" id="UP000273898"/>
    </source>
</evidence>
<reference evidence="11 13" key="1">
    <citation type="submission" date="2018-10" db="EMBL/GenBank/DDBJ databases">
        <title>Genomic Encyclopedia of Archaeal and Bacterial Type Strains, Phase II (KMG-II): from individual species to whole genera.</title>
        <authorList>
            <person name="Goeker M."/>
        </authorList>
    </citation>
    <scope>NUCLEOTIDE SEQUENCE [LARGE SCALE GENOMIC DNA]</scope>
    <source>
        <strain evidence="11 13">DSM 19624</strain>
    </source>
</reference>
<dbReference type="InterPro" id="IPR006026">
    <property type="entry name" value="Peptidase_Metallo"/>
</dbReference>
<comment type="cofactor">
    <cofactor evidence="1">
        <name>Zn(2+)</name>
        <dbReference type="ChEBI" id="CHEBI:29105"/>
    </cofactor>
</comment>
<evidence type="ECO:0000256" key="6">
    <source>
        <dbReference type="ARBA" id="ARBA00022801"/>
    </source>
</evidence>
<dbReference type="Pfam" id="PF00413">
    <property type="entry name" value="Peptidase_M10"/>
    <property type="match status" value="1"/>
</dbReference>
<dbReference type="GO" id="GO:0031012">
    <property type="term" value="C:extracellular matrix"/>
    <property type="evidence" value="ECO:0007669"/>
    <property type="project" value="InterPro"/>
</dbReference>
<sequence>MKKKSFLLLICAAILLYGSCQKDKTIEKKATENGTGVKIDNGPIIVGETSPRYVVFPGSKWNKSNLTYSFDNGTADIPNNDEFQAIRDAFGLISNVTNLSFTEVSSGGDIRIGWYVGNHGDGAGNAFDGASGVLAHASYYTSNASHVILHFDDDENWSLSPLFGIDLMSVAIHEIGHTLGLDHSNESCATMNAFYSGTKRNLAQDDLNGIRAIYGIKAIINRVSSNCNNSIFSLASLGDATINWTISNPSIASVINNSNTSAEIAYNGTNGRAFLIANISLSCGQLIRDSIDVSYGVVNTENRSVYLNDDCYFPQNRHTIIGAYNTTDFKWYRRVLPNGSFSLQQTGGRTYIINGFATPNTCKDYEIKIEYTNPCSTVTQTYLFSDYICKCGKFDTEK</sequence>
<organism evidence="11 13">
    <name type="scientific">Pedobacter alluvionis</name>
    <dbReference type="NCBI Taxonomy" id="475253"/>
    <lineage>
        <taxon>Bacteria</taxon>
        <taxon>Pseudomonadati</taxon>
        <taxon>Bacteroidota</taxon>
        <taxon>Sphingobacteriia</taxon>
        <taxon>Sphingobacteriales</taxon>
        <taxon>Sphingobacteriaceae</taxon>
        <taxon>Pedobacter</taxon>
    </lineage>
</organism>
<feature type="signal peptide" evidence="9">
    <location>
        <begin position="1"/>
        <end position="22"/>
    </location>
</feature>
<evidence type="ECO:0000313" key="11">
    <source>
        <dbReference type="EMBL" id="RLJ76961.1"/>
    </source>
</evidence>
<dbReference type="InterPro" id="IPR024079">
    <property type="entry name" value="MetalloPept_cat_dom_sf"/>
</dbReference>
<keyword evidence="5 9" id="KW-0732">Signal</keyword>
<dbReference type="AlphaFoldDB" id="A0A497Y261"/>
<evidence type="ECO:0000256" key="9">
    <source>
        <dbReference type="SAM" id="SignalP"/>
    </source>
</evidence>
<protein>
    <submittedName>
        <fullName evidence="11 12">Matrixin</fullName>
    </submittedName>
</protein>
<evidence type="ECO:0000256" key="2">
    <source>
        <dbReference type="ARBA" id="ARBA00010370"/>
    </source>
</evidence>
<evidence type="ECO:0000256" key="5">
    <source>
        <dbReference type="ARBA" id="ARBA00022729"/>
    </source>
</evidence>
<dbReference type="PANTHER" id="PTHR10201:SF291">
    <property type="entry name" value="MATRIX METALLOPROTEINASE 1, ISOFORM C-RELATED"/>
    <property type="match status" value="1"/>
</dbReference>
<proteinExistence type="inferred from homology"/>
<dbReference type="GO" id="GO:0004222">
    <property type="term" value="F:metalloendopeptidase activity"/>
    <property type="evidence" value="ECO:0007669"/>
    <property type="project" value="InterPro"/>
</dbReference>
<dbReference type="GO" id="GO:0008270">
    <property type="term" value="F:zinc ion binding"/>
    <property type="evidence" value="ECO:0007669"/>
    <property type="project" value="InterPro"/>
</dbReference>
<dbReference type="GO" id="GO:0030574">
    <property type="term" value="P:collagen catabolic process"/>
    <property type="evidence" value="ECO:0007669"/>
    <property type="project" value="TreeGrafter"/>
</dbReference>
<keyword evidence="14" id="KW-1185">Reference proteome</keyword>
<evidence type="ECO:0000256" key="8">
    <source>
        <dbReference type="ARBA" id="ARBA00023049"/>
    </source>
</evidence>
<evidence type="ECO:0000256" key="4">
    <source>
        <dbReference type="ARBA" id="ARBA00022723"/>
    </source>
</evidence>
<keyword evidence="3" id="KW-0645">Protease</keyword>
<dbReference type="InterPro" id="IPR033739">
    <property type="entry name" value="M10A_MMP"/>
</dbReference>
<dbReference type="InterPro" id="IPR001818">
    <property type="entry name" value="Pept_M10_metallopeptidase"/>
</dbReference>
<dbReference type="Proteomes" id="UP000297429">
    <property type="component" value="Unassembled WGS sequence"/>
</dbReference>
<dbReference type="CDD" id="cd04278">
    <property type="entry name" value="ZnMc_MMP"/>
    <property type="match status" value="1"/>
</dbReference>
<comment type="similarity">
    <text evidence="2">Belongs to the peptidase M10A family.</text>
</comment>
<keyword evidence="4" id="KW-0479">Metal-binding</keyword>
<dbReference type="Proteomes" id="UP000273898">
    <property type="component" value="Unassembled WGS sequence"/>
</dbReference>
<dbReference type="GO" id="GO:0030198">
    <property type="term" value="P:extracellular matrix organization"/>
    <property type="evidence" value="ECO:0007669"/>
    <property type="project" value="TreeGrafter"/>
</dbReference>
<evidence type="ECO:0000256" key="1">
    <source>
        <dbReference type="ARBA" id="ARBA00001947"/>
    </source>
</evidence>
<dbReference type="SUPFAM" id="SSF55486">
    <property type="entry name" value="Metalloproteases ('zincins'), catalytic domain"/>
    <property type="match status" value="1"/>
</dbReference>
<keyword evidence="7" id="KW-0862">Zinc</keyword>
<comment type="caution">
    <text evidence="11">The sequence shown here is derived from an EMBL/GenBank/DDBJ whole genome shotgun (WGS) entry which is preliminary data.</text>
</comment>
<dbReference type="PRINTS" id="PR00138">
    <property type="entry name" value="MATRIXIN"/>
</dbReference>
<dbReference type="OrthoDB" id="9784246at2"/>
<keyword evidence="8 12" id="KW-0482">Metalloprotease</keyword>
<feature type="domain" description="Peptidase metallopeptidase" evidence="10">
    <location>
        <begin position="57"/>
        <end position="216"/>
    </location>
</feature>